<dbReference type="EMBL" id="CP019329">
    <property type="protein sequence ID" value="APX98598.1"/>
    <property type="molecule type" value="Genomic_DNA"/>
</dbReference>
<dbReference type="Proteomes" id="UP000187321">
    <property type="component" value="Plasmid unnamed2"/>
</dbReference>
<dbReference type="AlphaFoldDB" id="A0A1N7FZZ3"/>
<evidence type="ECO:0000313" key="2">
    <source>
        <dbReference type="EMBL" id="SIS05867.1"/>
    </source>
</evidence>
<reference evidence="2 3" key="2">
    <citation type="submission" date="2017-01" db="EMBL/GenBank/DDBJ databases">
        <authorList>
            <person name="Mah S.A."/>
            <person name="Swanson W.J."/>
            <person name="Moy G.W."/>
            <person name="Vacquier V.D."/>
        </authorList>
    </citation>
    <scope>NUCLEOTIDE SEQUENCE [LARGE SCALE GENOMIC DNA]</scope>
    <source>
        <strain evidence="2 3">CGMCC 1.8909</strain>
    </source>
</reference>
<organism evidence="2 3">
    <name type="scientific">Natronorubrum daqingense</name>
    <dbReference type="NCBI Taxonomy" id="588898"/>
    <lineage>
        <taxon>Archaea</taxon>
        <taxon>Methanobacteriati</taxon>
        <taxon>Methanobacteriota</taxon>
        <taxon>Stenosarchaea group</taxon>
        <taxon>Halobacteria</taxon>
        <taxon>Halobacteriales</taxon>
        <taxon>Natrialbaceae</taxon>
        <taxon>Natronorubrum</taxon>
    </lineage>
</organism>
<name>A0A1N7FZZ3_9EURY</name>
<keyword evidence="1" id="KW-0614">Plasmid</keyword>
<evidence type="ECO:0000313" key="4">
    <source>
        <dbReference type="Proteomes" id="UP000187321"/>
    </source>
</evidence>
<protein>
    <submittedName>
        <fullName evidence="2">Uncharacterized protein</fullName>
    </submittedName>
</protein>
<dbReference type="EMBL" id="FTNP01000008">
    <property type="protein sequence ID" value="SIS05867.1"/>
    <property type="molecule type" value="Genomic_DNA"/>
</dbReference>
<dbReference type="KEGG" id="hda:BB347_18025"/>
<gene>
    <name evidence="1" type="ORF">BB347_18025</name>
    <name evidence="2" type="ORF">SAMN05421809_3617</name>
</gene>
<evidence type="ECO:0000313" key="3">
    <source>
        <dbReference type="Proteomes" id="UP000185687"/>
    </source>
</evidence>
<keyword evidence="3" id="KW-1185">Reference proteome</keyword>
<sequence>MSDTDTDSGLYDKYEVTKNGDPVDGCFVLEPAADPAAREALIRYAERTDDEQLAADLREWVVDICTRGDTDV</sequence>
<proteinExistence type="predicted"/>
<geneLocation type="plasmid" evidence="1">
    <name>unnamed2</name>
</geneLocation>
<dbReference type="GeneID" id="30957882"/>
<dbReference type="RefSeq" id="WP_076584043.1">
    <property type="nucleotide sequence ID" value="NZ_CP019329.1"/>
</dbReference>
<evidence type="ECO:0000313" key="1">
    <source>
        <dbReference type="EMBL" id="APX98598.1"/>
    </source>
</evidence>
<reference evidence="1 4" key="1">
    <citation type="submission" date="2017-01" db="EMBL/GenBank/DDBJ databases">
        <title>Complete genome sequence of Haloterrigena daqingensis type strain (JX313T).</title>
        <authorList>
            <person name="Shuang W."/>
        </authorList>
    </citation>
    <scope>NUCLEOTIDE SEQUENCE [LARGE SCALE GENOMIC DNA]</scope>
    <source>
        <strain evidence="4">JX313</strain>
        <strain evidence="1">JX313T</strain>
        <plasmid evidence="4">Plasmid unnamed2</plasmid>
        <plasmid evidence="1">unnamed2</plasmid>
    </source>
</reference>
<accession>A0A1N7FZZ3</accession>
<dbReference type="Proteomes" id="UP000185687">
    <property type="component" value="Unassembled WGS sequence"/>
</dbReference>